<comment type="caution">
    <text evidence="4">The sequence shown here is derived from an EMBL/GenBank/DDBJ whole genome shotgun (WGS) entry which is preliminary data.</text>
</comment>
<dbReference type="EMBL" id="JBHSSK010000024">
    <property type="protein sequence ID" value="MFC6207825.1"/>
    <property type="molecule type" value="Genomic_DNA"/>
</dbReference>
<dbReference type="EC" id="2.3.1.-" evidence="4"/>
<gene>
    <name evidence="4" type="ORF">ACFP1G_10160</name>
</gene>
<dbReference type="Proteomes" id="UP001596254">
    <property type="component" value="Unassembled WGS sequence"/>
</dbReference>
<evidence type="ECO:0000256" key="1">
    <source>
        <dbReference type="ARBA" id="ARBA00022679"/>
    </source>
</evidence>
<dbReference type="RefSeq" id="WP_225426655.1">
    <property type="nucleotide sequence ID" value="NZ_JBHSSK010000024.1"/>
</dbReference>
<organism evidence="4 5">
    <name type="scientific">Levilactobacillus tongjiangensis</name>
    <dbReference type="NCBI Taxonomy" id="2486023"/>
    <lineage>
        <taxon>Bacteria</taxon>
        <taxon>Bacillati</taxon>
        <taxon>Bacillota</taxon>
        <taxon>Bacilli</taxon>
        <taxon>Lactobacillales</taxon>
        <taxon>Lactobacillaceae</taxon>
        <taxon>Levilactobacillus</taxon>
    </lineage>
</organism>
<dbReference type="PROSITE" id="PS51186">
    <property type="entry name" value="GNAT"/>
    <property type="match status" value="1"/>
</dbReference>
<sequence>MSKVVNNGNIKENEQMTGKIKQCTSADLKQLQSISRTTFTDTYGAANTPADLQEYLEESYNDDQLLSELQQPTTQFDFIYVGNVLAGYLKLNWGPTQSEHYGDDLLEIERIYILPAFKRQGLGQQFYQHAIATAQKLRKQAVWLGVWEHNPAAQKFYQQMGFEQIGDHRFQLGSDPQRDLILRKTLV</sequence>
<protein>
    <submittedName>
        <fullName evidence="4">GNAT family N-acetyltransferase</fullName>
        <ecNumber evidence="4">2.3.1.-</ecNumber>
    </submittedName>
</protein>
<accession>A0ABW1SUJ9</accession>
<evidence type="ECO:0000313" key="5">
    <source>
        <dbReference type="Proteomes" id="UP001596254"/>
    </source>
</evidence>
<evidence type="ECO:0000256" key="2">
    <source>
        <dbReference type="ARBA" id="ARBA00023315"/>
    </source>
</evidence>
<dbReference type="GO" id="GO:0016746">
    <property type="term" value="F:acyltransferase activity"/>
    <property type="evidence" value="ECO:0007669"/>
    <property type="project" value="UniProtKB-KW"/>
</dbReference>
<dbReference type="CDD" id="cd04301">
    <property type="entry name" value="NAT_SF"/>
    <property type="match status" value="1"/>
</dbReference>
<evidence type="ECO:0000313" key="4">
    <source>
        <dbReference type="EMBL" id="MFC6207825.1"/>
    </source>
</evidence>
<keyword evidence="5" id="KW-1185">Reference proteome</keyword>
<keyword evidence="2 4" id="KW-0012">Acyltransferase</keyword>
<dbReference type="InterPro" id="IPR016181">
    <property type="entry name" value="Acyl_CoA_acyltransferase"/>
</dbReference>
<name>A0ABW1SUJ9_9LACO</name>
<feature type="domain" description="N-acetyltransferase" evidence="3">
    <location>
        <begin position="18"/>
        <end position="187"/>
    </location>
</feature>
<evidence type="ECO:0000259" key="3">
    <source>
        <dbReference type="PROSITE" id="PS51186"/>
    </source>
</evidence>
<dbReference type="InterPro" id="IPR000182">
    <property type="entry name" value="GNAT_dom"/>
</dbReference>
<reference evidence="5" key="1">
    <citation type="journal article" date="2019" name="Int. J. Syst. Evol. Microbiol.">
        <title>The Global Catalogue of Microorganisms (GCM) 10K type strain sequencing project: providing services to taxonomists for standard genome sequencing and annotation.</title>
        <authorList>
            <consortium name="The Broad Institute Genomics Platform"/>
            <consortium name="The Broad Institute Genome Sequencing Center for Infectious Disease"/>
            <person name="Wu L."/>
            <person name="Ma J."/>
        </authorList>
    </citation>
    <scope>NUCLEOTIDE SEQUENCE [LARGE SCALE GENOMIC DNA]</scope>
    <source>
        <strain evidence="5">CCM 8905</strain>
    </source>
</reference>
<proteinExistence type="predicted"/>
<dbReference type="InterPro" id="IPR050832">
    <property type="entry name" value="Bact_Acetyltransf"/>
</dbReference>
<keyword evidence="1 4" id="KW-0808">Transferase</keyword>
<dbReference type="PANTHER" id="PTHR43877">
    <property type="entry name" value="AMINOALKYLPHOSPHONATE N-ACETYLTRANSFERASE-RELATED-RELATED"/>
    <property type="match status" value="1"/>
</dbReference>
<dbReference type="SUPFAM" id="SSF55729">
    <property type="entry name" value="Acyl-CoA N-acyltransferases (Nat)"/>
    <property type="match status" value="1"/>
</dbReference>
<dbReference type="Gene3D" id="3.40.630.30">
    <property type="match status" value="1"/>
</dbReference>
<dbReference type="Pfam" id="PF00583">
    <property type="entry name" value="Acetyltransf_1"/>
    <property type="match status" value="1"/>
</dbReference>